<evidence type="ECO:0000313" key="2">
    <source>
        <dbReference type="Proteomes" id="UP000005317"/>
    </source>
</evidence>
<dbReference type="Proteomes" id="UP000005317">
    <property type="component" value="Unassembled WGS sequence"/>
</dbReference>
<keyword evidence="2" id="KW-1185">Reference proteome</keyword>
<dbReference type="RefSeq" id="WP_002707610.1">
    <property type="nucleotide sequence ID" value="NZ_JH651384.1"/>
</dbReference>
<reference evidence="2" key="1">
    <citation type="journal article" date="2011" name="Stand. Genomic Sci.">
        <title>Genome sequence of the filamentous, gliding Thiothrix nivea neotype strain (JP2(T)).</title>
        <authorList>
            <person name="Lapidus A."/>
            <person name="Nolan M."/>
            <person name="Lucas S."/>
            <person name="Glavina Del Rio T."/>
            <person name="Tice H."/>
            <person name="Cheng J.F."/>
            <person name="Tapia R."/>
            <person name="Han C."/>
            <person name="Goodwin L."/>
            <person name="Pitluck S."/>
            <person name="Liolios K."/>
            <person name="Pagani I."/>
            <person name="Ivanova N."/>
            <person name="Huntemann M."/>
            <person name="Mavromatis K."/>
            <person name="Mikhailova N."/>
            <person name="Pati A."/>
            <person name="Chen A."/>
            <person name="Palaniappan K."/>
            <person name="Land M."/>
            <person name="Brambilla E.M."/>
            <person name="Rohde M."/>
            <person name="Abt B."/>
            <person name="Verbarg S."/>
            <person name="Goker M."/>
            <person name="Bristow J."/>
            <person name="Eisen J.A."/>
            <person name="Markowitz V."/>
            <person name="Hugenholtz P."/>
            <person name="Kyrpides N.C."/>
            <person name="Klenk H.P."/>
            <person name="Woyke T."/>
        </authorList>
    </citation>
    <scope>NUCLEOTIDE SEQUENCE [LARGE SCALE GENOMIC DNA]</scope>
    <source>
        <strain evidence="2">ATCC 35100 / DSM 5205 / JP2</strain>
    </source>
</reference>
<accession>A0A656H9R0</accession>
<name>A0A656H9R0_THINJ</name>
<dbReference type="Pfam" id="PF08892">
    <property type="entry name" value="YqcI_YcgG"/>
    <property type="match status" value="1"/>
</dbReference>
<dbReference type="EMBL" id="JH651384">
    <property type="protein sequence ID" value="EIJ33661.1"/>
    <property type="molecule type" value="Genomic_DNA"/>
</dbReference>
<gene>
    <name evidence="1" type="ORF">Thini_1038</name>
</gene>
<evidence type="ECO:0008006" key="3">
    <source>
        <dbReference type="Google" id="ProtNLM"/>
    </source>
</evidence>
<dbReference type="PANTHER" id="PTHR40045:SF1">
    <property type="entry name" value="YQCI_YCGG FAMILY PROTEIN"/>
    <property type="match status" value="1"/>
</dbReference>
<dbReference type="OrthoDB" id="112290at2"/>
<protein>
    <recommendedName>
        <fullName evidence="3">YqcI/YcgG family protein</fullName>
    </recommendedName>
</protein>
<organism evidence="1 2">
    <name type="scientific">Thiothrix nivea (strain ATCC 35100 / DSM 5205 / JP2)</name>
    <dbReference type="NCBI Taxonomy" id="870187"/>
    <lineage>
        <taxon>Bacteria</taxon>
        <taxon>Pseudomonadati</taxon>
        <taxon>Pseudomonadota</taxon>
        <taxon>Gammaproteobacteria</taxon>
        <taxon>Thiotrichales</taxon>
        <taxon>Thiotrichaceae</taxon>
        <taxon>Thiothrix</taxon>
    </lineage>
</organism>
<proteinExistence type="predicted"/>
<dbReference type="PANTHER" id="PTHR40045">
    <property type="entry name" value="YCGG FAMILY PROTEIN"/>
    <property type="match status" value="1"/>
</dbReference>
<sequence length="255" mass="30337">MLITQQDFQNIKLPKTLQWTYPLIDQISKKFDPSVNHGNNFPCIFAKRVFSLQNFRFLTVNWCKDQHTYNFTSFADELSFFLEETQQSDENINNIEPLIVLFEPVNSIFNTHHYEKVFFDSLQYFIDHDKIAWNGFLPKNPNQEFWTMCFSGVQIFINVSHPNHKNRNSRNLCDALVFVINPRERFDKFAGNNKKGYKIRERIRNNIDKYDQISRSPYLGHYQDGDLEWPQYMIPDDNDSPPTKCPINFSLVKNQ</sequence>
<dbReference type="InterPro" id="IPR014988">
    <property type="entry name" value="Uncharacterised_YqcI/YcgG"/>
</dbReference>
<evidence type="ECO:0000313" key="1">
    <source>
        <dbReference type="EMBL" id="EIJ33661.1"/>
    </source>
</evidence>
<dbReference type="AlphaFoldDB" id="A0A656H9R0"/>